<organism evidence="1 2">
    <name type="scientific">Segnochrobactrum spirostomi</name>
    <dbReference type="NCBI Taxonomy" id="2608987"/>
    <lineage>
        <taxon>Bacteria</taxon>
        <taxon>Pseudomonadati</taxon>
        <taxon>Pseudomonadota</taxon>
        <taxon>Alphaproteobacteria</taxon>
        <taxon>Hyphomicrobiales</taxon>
        <taxon>Segnochrobactraceae</taxon>
        <taxon>Segnochrobactrum</taxon>
    </lineage>
</organism>
<dbReference type="Pfam" id="PF13489">
    <property type="entry name" value="Methyltransf_23"/>
    <property type="match status" value="1"/>
</dbReference>
<evidence type="ECO:0000313" key="2">
    <source>
        <dbReference type="Proteomes" id="UP000332515"/>
    </source>
</evidence>
<dbReference type="EMBL" id="VWNA01000001">
    <property type="protein sequence ID" value="MQT14162.1"/>
    <property type="molecule type" value="Genomic_DNA"/>
</dbReference>
<proteinExistence type="predicted"/>
<comment type="caution">
    <text evidence="1">The sequence shown here is derived from an EMBL/GenBank/DDBJ whole genome shotgun (WGS) entry which is preliminary data.</text>
</comment>
<reference evidence="1 2" key="1">
    <citation type="submission" date="2019-09" db="EMBL/GenBank/DDBJ databases">
        <title>Segnochrobactrum spirostomi gen. nov., sp. nov., isolated from the ciliate Spirostomum cf. yagiui and description of a novel family, Segnochrobactraceae fam. nov. within the order Rhizobiales of the class Alphaproteobacteria.</title>
        <authorList>
            <person name="Akter S."/>
            <person name="Shazib S.U.A."/>
            <person name="Shin M.K."/>
        </authorList>
    </citation>
    <scope>NUCLEOTIDE SEQUENCE [LARGE SCALE GENOMIC DNA]</scope>
    <source>
        <strain evidence="1 2">Sp-1</strain>
    </source>
</reference>
<keyword evidence="1" id="KW-0489">Methyltransferase</keyword>
<protein>
    <submittedName>
        <fullName evidence="1">Class I SAM-dependent methyltransferase</fullName>
    </submittedName>
</protein>
<dbReference type="Gene3D" id="3.40.50.150">
    <property type="entry name" value="Vaccinia Virus protein VP39"/>
    <property type="match status" value="1"/>
</dbReference>
<accession>A0A6A7Y942</accession>
<dbReference type="AlphaFoldDB" id="A0A6A7Y942"/>
<dbReference type="GO" id="GO:0008168">
    <property type="term" value="F:methyltransferase activity"/>
    <property type="evidence" value="ECO:0007669"/>
    <property type="project" value="UniProtKB-KW"/>
</dbReference>
<dbReference type="SUPFAM" id="SSF53335">
    <property type="entry name" value="S-adenosyl-L-methionine-dependent methyltransferases"/>
    <property type="match status" value="1"/>
</dbReference>
<name>A0A6A7Y942_9HYPH</name>
<evidence type="ECO:0000313" key="1">
    <source>
        <dbReference type="EMBL" id="MQT14162.1"/>
    </source>
</evidence>
<gene>
    <name evidence="1" type="ORF">F0357_16225</name>
</gene>
<dbReference type="CDD" id="cd02440">
    <property type="entry name" value="AdoMet_MTases"/>
    <property type="match status" value="1"/>
</dbReference>
<dbReference type="Proteomes" id="UP000332515">
    <property type="component" value="Unassembled WGS sequence"/>
</dbReference>
<keyword evidence="2" id="KW-1185">Reference proteome</keyword>
<sequence length="235" mass="26101">MNGHAGDGHAGDKVKAIPTWYVDPSAENAMGDGHAPIWRHLIGLIPERDLSAKTVLDFGCNQGGFLRHLHALRPFRRALGLDIAERSIATANSLKGNLPIQYQTGADVSGWTETFDLAFSHEVVYLIPDIDAHARDIRQALKTDGIYYAVTGCHTDNPLWPKWRSLVAERTNTVVQDRSVSDYAKAFAAAGFTVSARKILYDGFIPYAPDGWTPDFMDALDYYSQTKIVFRLVKH</sequence>
<dbReference type="InterPro" id="IPR029063">
    <property type="entry name" value="SAM-dependent_MTases_sf"/>
</dbReference>
<keyword evidence="1" id="KW-0808">Transferase</keyword>
<dbReference type="RefSeq" id="WP_153484326.1">
    <property type="nucleotide sequence ID" value="NZ_VWNA01000001.1"/>
</dbReference>
<dbReference type="GO" id="GO:0032259">
    <property type="term" value="P:methylation"/>
    <property type="evidence" value="ECO:0007669"/>
    <property type="project" value="UniProtKB-KW"/>
</dbReference>